<dbReference type="RefSeq" id="XP_024740933.1">
    <property type="nucleotide sequence ID" value="XM_024871818.1"/>
</dbReference>
<sequence>MPLRPLIMGSKRRGVGFLDVQSHNFALRWNENSCLRDVVGGGEEVGSLASVETIMPITWPSHCTKSSALMRASASLRSKFELKVKAKNEKRSLRLVEEINSEMRHGVPSPASRPPTVFLDESPPMCNPKDDDNHAKNHAKNHGIHDETFDKVGIIGRLIDKRV</sequence>
<evidence type="ECO:0000313" key="2">
    <source>
        <dbReference type="Proteomes" id="UP000235371"/>
    </source>
</evidence>
<reference evidence="1 2" key="1">
    <citation type="submission" date="2016-04" db="EMBL/GenBank/DDBJ databases">
        <title>A degradative enzymes factory behind the ericoid mycorrhizal symbiosis.</title>
        <authorList>
            <consortium name="DOE Joint Genome Institute"/>
            <person name="Martino E."/>
            <person name="Morin E."/>
            <person name="Grelet G."/>
            <person name="Kuo A."/>
            <person name="Kohler A."/>
            <person name="Daghino S."/>
            <person name="Barry K."/>
            <person name="Choi C."/>
            <person name="Cichocki N."/>
            <person name="Clum A."/>
            <person name="Copeland A."/>
            <person name="Hainaut M."/>
            <person name="Haridas S."/>
            <person name="Labutti K."/>
            <person name="Lindquist E."/>
            <person name="Lipzen A."/>
            <person name="Khouja H.-R."/>
            <person name="Murat C."/>
            <person name="Ohm R."/>
            <person name="Olson A."/>
            <person name="Spatafora J."/>
            <person name="Veneault-Fourrey C."/>
            <person name="Henrissat B."/>
            <person name="Grigoriev I."/>
            <person name="Martin F."/>
            <person name="Perotto S."/>
        </authorList>
    </citation>
    <scope>NUCLEOTIDE SEQUENCE [LARGE SCALE GENOMIC DNA]</scope>
    <source>
        <strain evidence="1 2">E</strain>
    </source>
</reference>
<organism evidence="1 2">
    <name type="scientific">Hyaloscypha bicolor E</name>
    <dbReference type="NCBI Taxonomy" id="1095630"/>
    <lineage>
        <taxon>Eukaryota</taxon>
        <taxon>Fungi</taxon>
        <taxon>Dikarya</taxon>
        <taxon>Ascomycota</taxon>
        <taxon>Pezizomycotina</taxon>
        <taxon>Leotiomycetes</taxon>
        <taxon>Helotiales</taxon>
        <taxon>Hyaloscyphaceae</taxon>
        <taxon>Hyaloscypha</taxon>
        <taxon>Hyaloscypha bicolor</taxon>
    </lineage>
</organism>
<dbReference type="InParanoid" id="A0A2J6TLZ7"/>
<proteinExistence type="predicted"/>
<name>A0A2J6TLZ7_9HELO</name>
<dbReference type="EMBL" id="KZ613774">
    <property type="protein sequence ID" value="PMD64029.1"/>
    <property type="molecule type" value="Genomic_DNA"/>
</dbReference>
<dbReference type="Proteomes" id="UP000235371">
    <property type="component" value="Unassembled WGS sequence"/>
</dbReference>
<evidence type="ECO:0000313" key="1">
    <source>
        <dbReference type="EMBL" id="PMD64029.1"/>
    </source>
</evidence>
<accession>A0A2J6TLZ7</accession>
<protein>
    <submittedName>
        <fullName evidence="1">Uncharacterized protein</fullName>
    </submittedName>
</protein>
<gene>
    <name evidence="1" type="ORF">K444DRAFT_312526</name>
</gene>
<dbReference type="GeneID" id="36579900"/>
<dbReference type="AlphaFoldDB" id="A0A2J6TLZ7"/>
<keyword evidence="2" id="KW-1185">Reference proteome</keyword>